<sequence length="343" mass="38532">MDVTTANWAVPDATRAKQLVSMNNQDVLNSLIYLAEFVDLDNVLIERISAFSASDIACVAPQIYAVHEILRICAGAGNRARAEATVTALIDEVSARQDRTSSSRLLRYGTGYESVIGDAMREVFAKSFAETYESKYAGREVVMTTPAVRHKHLTDDAISLVLDEIKKTDEILFDEIQVLVKDIIVFDSNGINAATEFNTLGAIYIRSFMPESEHWSRIAEHIVHEAAHNLLYQVWLREPIIDDDDGLFYTPFRQDRRPMSAIFHAMFVLSRTIFSFDRLLANAASGLSPRDIKSNYNEANNAIPFKEKFFQTVKVIEQSNKATAFGKKILGDCVSLVEYSRNV</sequence>
<name>Q397T2_BURL3</name>
<dbReference type="RefSeq" id="WP_011354770.1">
    <property type="nucleotide sequence ID" value="NC_007511.1"/>
</dbReference>
<dbReference type="Proteomes" id="UP000002705">
    <property type="component" value="Chromosome 2"/>
</dbReference>
<evidence type="ECO:0000313" key="2">
    <source>
        <dbReference type="Proteomes" id="UP000002705"/>
    </source>
</evidence>
<dbReference type="HOGENOM" id="CLU_813658_0_0_4"/>
<dbReference type="GeneID" id="45097517"/>
<evidence type="ECO:0000313" key="1">
    <source>
        <dbReference type="EMBL" id="ABB11279.1"/>
    </source>
</evidence>
<evidence type="ECO:0008006" key="3">
    <source>
        <dbReference type="Google" id="ProtNLM"/>
    </source>
</evidence>
<dbReference type="EMBL" id="CP000152">
    <property type="protein sequence ID" value="ABB11279.1"/>
    <property type="molecule type" value="Genomic_DNA"/>
</dbReference>
<dbReference type="PATRIC" id="fig|482957.22.peg.4833"/>
<proteinExistence type="predicted"/>
<gene>
    <name evidence="1" type="ordered locus">Bcep18194_B1165</name>
</gene>
<dbReference type="KEGG" id="bur:Bcep18194_B1165"/>
<reference evidence="1" key="1">
    <citation type="submission" date="2005-10" db="EMBL/GenBank/DDBJ databases">
        <title>Complete sequence of chromosome 2 of Burkholderia sp. 383.</title>
        <authorList>
            <consortium name="US DOE Joint Genome Institute"/>
            <person name="Copeland A."/>
            <person name="Lucas S."/>
            <person name="Lapidus A."/>
            <person name="Barry K."/>
            <person name="Detter J.C."/>
            <person name="Glavina T."/>
            <person name="Hammon N."/>
            <person name="Israni S."/>
            <person name="Pitluck S."/>
            <person name="Chain P."/>
            <person name="Malfatti S."/>
            <person name="Shin M."/>
            <person name="Vergez L."/>
            <person name="Schmutz J."/>
            <person name="Larimer F."/>
            <person name="Land M."/>
            <person name="Kyrpides N."/>
            <person name="Lykidis A."/>
            <person name="Richardson P."/>
        </authorList>
    </citation>
    <scope>NUCLEOTIDE SEQUENCE [LARGE SCALE GENOMIC DNA]</scope>
    <source>
        <strain evidence="1">383</strain>
    </source>
</reference>
<protein>
    <recommendedName>
        <fullName evidence="3">HEXXH motif domain-containing protein</fullName>
    </recommendedName>
</protein>
<accession>Q397T2</accession>
<dbReference type="InterPro" id="IPR026337">
    <property type="entry name" value="AKG_HExxH"/>
</dbReference>
<keyword evidence="2" id="KW-1185">Reference proteome</keyword>
<dbReference type="AlphaFoldDB" id="Q397T2"/>
<organism evidence="1 2">
    <name type="scientific">Burkholderia lata (strain ATCC 17760 / DSM 23089 / LMG 22485 / NCIMB 9086 / R18194 / 383)</name>
    <dbReference type="NCBI Taxonomy" id="482957"/>
    <lineage>
        <taxon>Bacteria</taxon>
        <taxon>Pseudomonadati</taxon>
        <taxon>Pseudomonadota</taxon>
        <taxon>Betaproteobacteria</taxon>
        <taxon>Burkholderiales</taxon>
        <taxon>Burkholderiaceae</taxon>
        <taxon>Burkholderia</taxon>
        <taxon>Burkholderia cepacia complex</taxon>
    </lineage>
</organism>
<dbReference type="NCBIfam" id="TIGR04267">
    <property type="entry name" value="mod_HExxH"/>
    <property type="match status" value="1"/>
</dbReference>